<comment type="subcellular location">
    <subcellularLocation>
        <location evidence="1 9">Cell membrane</location>
        <topology evidence="1 9">Multi-pass membrane protein</topology>
    </subcellularLocation>
</comment>
<organism evidence="11 12">
    <name type="scientific">Pseudooceanicola nanhaiensis</name>
    <dbReference type="NCBI Taxonomy" id="375761"/>
    <lineage>
        <taxon>Bacteria</taxon>
        <taxon>Pseudomonadati</taxon>
        <taxon>Pseudomonadota</taxon>
        <taxon>Alphaproteobacteria</taxon>
        <taxon>Rhodobacterales</taxon>
        <taxon>Paracoccaceae</taxon>
        <taxon>Pseudooceanicola</taxon>
    </lineage>
</organism>
<keyword evidence="6 9" id="KW-1133">Transmembrane helix</keyword>
<dbReference type="InterPro" id="IPR003010">
    <property type="entry name" value="C-N_Hydrolase"/>
</dbReference>
<dbReference type="RefSeq" id="WP_036539229.1">
    <property type="nucleotide sequence ID" value="NZ_BMLF01000002.1"/>
</dbReference>
<accession>A0A917T1K8</accession>
<evidence type="ECO:0000256" key="1">
    <source>
        <dbReference type="ARBA" id="ARBA00004651"/>
    </source>
</evidence>
<reference evidence="11" key="2">
    <citation type="submission" date="2020-09" db="EMBL/GenBank/DDBJ databases">
        <authorList>
            <person name="Sun Q."/>
            <person name="Zhou Y."/>
        </authorList>
    </citation>
    <scope>NUCLEOTIDE SEQUENCE</scope>
    <source>
        <strain evidence="11">CGMCC 1.6293</strain>
    </source>
</reference>
<dbReference type="NCBIfam" id="TIGR00546">
    <property type="entry name" value="lnt"/>
    <property type="match status" value="1"/>
</dbReference>
<evidence type="ECO:0000313" key="11">
    <source>
        <dbReference type="EMBL" id="GGM05698.1"/>
    </source>
</evidence>
<dbReference type="GO" id="GO:0016410">
    <property type="term" value="F:N-acyltransferase activity"/>
    <property type="evidence" value="ECO:0007669"/>
    <property type="project" value="UniProtKB-UniRule"/>
</dbReference>
<comment type="pathway">
    <text evidence="9">Protein modification; lipoprotein biosynthesis (N-acyl transfer).</text>
</comment>
<dbReference type="Proteomes" id="UP000649829">
    <property type="component" value="Unassembled WGS sequence"/>
</dbReference>
<dbReference type="InterPro" id="IPR045378">
    <property type="entry name" value="LNT_N"/>
</dbReference>
<feature type="transmembrane region" description="Helical" evidence="9">
    <location>
        <begin position="472"/>
        <end position="495"/>
    </location>
</feature>
<dbReference type="GO" id="GO:0042158">
    <property type="term" value="P:lipoprotein biosynthetic process"/>
    <property type="evidence" value="ECO:0007669"/>
    <property type="project" value="UniProtKB-UniRule"/>
</dbReference>
<keyword evidence="3 9" id="KW-1003">Cell membrane</keyword>
<dbReference type="AlphaFoldDB" id="A0A917T1K8"/>
<evidence type="ECO:0000256" key="5">
    <source>
        <dbReference type="ARBA" id="ARBA00022692"/>
    </source>
</evidence>
<evidence type="ECO:0000256" key="3">
    <source>
        <dbReference type="ARBA" id="ARBA00022475"/>
    </source>
</evidence>
<comment type="catalytic activity">
    <reaction evidence="9">
        <text>N-terminal S-1,2-diacyl-sn-glyceryl-L-cysteinyl-[lipoprotein] + a glycerophospholipid = N-acyl-S-1,2-diacyl-sn-glyceryl-L-cysteinyl-[lipoprotein] + a 2-acyl-sn-glycero-3-phospholipid + H(+)</text>
        <dbReference type="Rhea" id="RHEA:48228"/>
        <dbReference type="Rhea" id="RHEA-COMP:14681"/>
        <dbReference type="Rhea" id="RHEA-COMP:14684"/>
        <dbReference type="ChEBI" id="CHEBI:15378"/>
        <dbReference type="ChEBI" id="CHEBI:136912"/>
        <dbReference type="ChEBI" id="CHEBI:140656"/>
        <dbReference type="ChEBI" id="CHEBI:140657"/>
        <dbReference type="ChEBI" id="CHEBI:140660"/>
        <dbReference type="EC" id="2.3.1.269"/>
    </reaction>
</comment>
<feature type="transmembrane region" description="Helical" evidence="9">
    <location>
        <begin position="91"/>
        <end position="114"/>
    </location>
</feature>
<evidence type="ECO:0000259" key="10">
    <source>
        <dbReference type="PROSITE" id="PS50263"/>
    </source>
</evidence>
<dbReference type="PANTHER" id="PTHR38686">
    <property type="entry name" value="APOLIPOPROTEIN N-ACYLTRANSFERASE"/>
    <property type="match status" value="1"/>
</dbReference>
<evidence type="ECO:0000256" key="2">
    <source>
        <dbReference type="ARBA" id="ARBA00010065"/>
    </source>
</evidence>
<comment type="similarity">
    <text evidence="2 9">Belongs to the CN hydrolase family. Apolipoprotein N-acyltransferase subfamily.</text>
</comment>
<sequence>MPDTASAVRRPLWRDLGLAAGFGAVAALGLAPFNLWPLALFALAGVVWRFDRAPSVRRAAWAGWAAGTGYFLVALNWIVEPFLIDIARHGWMAPFALIFMAGGLALFWAAGSALAQWIAPRGRMRLPAFVAALTLAELVRGVIFTGFPWAQIGHVLIGSPLIQVAAWTGPGGLTLLALALAAALSRVPAQPLRAGVPLVIVTGGLILTAPALAPKPPETPGDAPVLRLMQPNAPQREKWDPEKIGFYFNRMLDYSAQAPAVDVAIWPETSVPAFLDDADQILSVIAERAQGAVSVIGIERREDWDYFNSLAVLQPDGAVSEVYDKHHLVPFGEYLPQGALLSRLGLAPIVDRFGGFTPGEGPRAIDLGPAGRAIPLICYEAVFPAEIRSVAERPDVLLQITNDAWFGTFSGPYQHFAQARLRAVEQGLPMVRVANTGISAVIAADGTTIAALPLGETGYLDVPRPAAAAPTLYARIGSWPLLGLVILVLVSAFAARRGQMHTTGH</sequence>
<keyword evidence="5 9" id="KW-0812">Transmembrane</keyword>
<gene>
    <name evidence="9 11" type="primary">lnt</name>
    <name evidence="11" type="ORF">GCM10011534_29380</name>
</gene>
<evidence type="ECO:0000256" key="6">
    <source>
        <dbReference type="ARBA" id="ARBA00022989"/>
    </source>
</evidence>
<keyword evidence="7 9" id="KW-0472">Membrane</keyword>
<feature type="transmembrane region" description="Helical" evidence="9">
    <location>
        <begin position="161"/>
        <end position="184"/>
    </location>
</feature>
<keyword evidence="4 9" id="KW-0808">Transferase</keyword>
<comment type="caution">
    <text evidence="11">The sequence shown here is derived from an EMBL/GenBank/DDBJ whole genome shotgun (WGS) entry which is preliminary data.</text>
</comment>
<protein>
    <recommendedName>
        <fullName evidence="9">Apolipoprotein N-acyltransferase</fullName>
        <shortName evidence="9">ALP N-acyltransferase</shortName>
        <ecNumber evidence="9">2.3.1.269</ecNumber>
    </recommendedName>
</protein>
<evidence type="ECO:0000256" key="7">
    <source>
        <dbReference type="ARBA" id="ARBA00023136"/>
    </source>
</evidence>
<evidence type="ECO:0000256" key="9">
    <source>
        <dbReference type="HAMAP-Rule" id="MF_01148"/>
    </source>
</evidence>
<evidence type="ECO:0000256" key="8">
    <source>
        <dbReference type="ARBA" id="ARBA00023315"/>
    </source>
</evidence>
<dbReference type="Pfam" id="PF00795">
    <property type="entry name" value="CN_hydrolase"/>
    <property type="match status" value="1"/>
</dbReference>
<proteinExistence type="inferred from homology"/>
<name>A0A917T1K8_9RHOB</name>
<dbReference type="GO" id="GO:0005886">
    <property type="term" value="C:plasma membrane"/>
    <property type="evidence" value="ECO:0007669"/>
    <property type="project" value="UniProtKB-SubCell"/>
</dbReference>
<keyword evidence="8 9" id="KW-0012">Acyltransferase</keyword>
<feature type="domain" description="CN hydrolase" evidence="10">
    <location>
        <begin position="229"/>
        <end position="466"/>
    </location>
</feature>
<keyword evidence="12" id="KW-1185">Reference proteome</keyword>
<evidence type="ECO:0000313" key="12">
    <source>
        <dbReference type="Proteomes" id="UP000649829"/>
    </source>
</evidence>
<feature type="transmembrane region" description="Helical" evidence="9">
    <location>
        <begin position="196"/>
        <end position="213"/>
    </location>
</feature>
<dbReference type="InterPro" id="IPR036526">
    <property type="entry name" value="C-N_Hydrolase_sf"/>
</dbReference>
<dbReference type="HAMAP" id="MF_01148">
    <property type="entry name" value="Lnt"/>
    <property type="match status" value="1"/>
</dbReference>
<feature type="transmembrane region" description="Helical" evidence="9">
    <location>
        <begin position="59"/>
        <end position="79"/>
    </location>
</feature>
<dbReference type="CDD" id="cd07571">
    <property type="entry name" value="ALP_N-acyl_transferase"/>
    <property type="match status" value="1"/>
</dbReference>
<feature type="transmembrane region" description="Helical" evidence="9">
    <location>
        <begin position="126"/>
        <end position="149"/>
    </location>
</feature>
<dbReference type="PANTHER" id="PTHR38686:SF1">
    <property type="entry name" value="APOLIPOPROTEIN N-ACYLTRANSFERASE"/>
    <property type="match status" value="1"/>
</dbReference>
<dbReference type="Gene3D" id="3.60.110.10">
    <property type="entry name" value="Carbon-nitrogen hydrolase"/>
    <property type="match status" value="1"/>
</dbReference>
<dbReference type="Pfam" id="PF20154">
    <property type="entry name" value="LNT_N"/>
    <property type="match status" value="1"/>
</dbReference>
<dbReference type="EC" id="2.3.1.269" evidence="9"/>
<feature type="transmembrane region" description="Helical" evidence="9">
    <location>
        <begin position="20"/>
        <end position="47"/>
    </location>
</feature>
<dbReference type="EMBL" id="BMLF01000002">
    <property type="protein sequence ID" value="GGM05698.1"/>
    <property type="molecule type" value="Genomic_DNA"/>
</dbReference>
<reference evidence="11" key="1">
    <citation type="journal article" date="2014" name="Int. J. Syst. Evol. Microbiol.">
        <title>Complete genome sequence of Corynebacterium casei LMG S-19264T (=DSM 44701T), isolated from a smear-ripened cheese.</title>
        <authorList>
            <consortium name="US DOE Joint Genome Institute (JGI-PGF)"/>
            <person name="Walter F."/>
            <person name="Albersmeier A."/>
            <person name="Kalinowski J."/>
            <person name="Ruckert C."/>
        </authorList>
    </citation>
    <scope>NUCLEOTIDE SEQUENCE</scope>
    <source>
        <strain evidence="11">CGMCC 1.6293</strain>
    </source>
</reference>
<dbReference type="SUPFAM" id="SSF56317">
    <property type="entry name" value="Carbon-nitrogen hydrolase"/>
    <property type="match status" value="1"/>
</dbReference>
<comment type="function">
    <text evidence="9">Catalyzes the phospholipid dependent N-acylation of the N-terminal cysteine of apolipoprotein, the last step in lipoprotein maturation.</text>
</comment>
<evidence type="ECO:0000256" key="4">
    <source>
        <dbReference type="ARBA" id="ARBA00022679"/>
    </source>
</evidence>
<dbReference type="InterPro" id="IPR004563">
    <property type="entry name" value="Apolipo_AcylTrfase"/>
</dbReference>
<dbReference type="PROSITE" id="PS50263">
    <property type="entry name" value="CN_HYDROLASE"/>
    <property type="match status" value="1"/>
</dbReference>